<gene>
    <name evidence="1" type="ORF">QAD02_001999</name>
</gene>
<reference evidence="1" key="1">
    <citation type="submission" date="2023-04" db="EMBL/GenBank/DDBJ databases">
        <title>A chromosome-level genome assembly of the parasitoid wasp Eretmocerus hayati.</title>
        <authorList>
            <person name="Zhong Y."/>
            <person name="Liu S."/>
            <person name="Liu Y."/>
        </authorList>
    </citation>
    <scope>NUCLEOTIDE SEQUENCE</scope>
    <source>
        <strain evidence="1">ZJU_SS_LIU_2023</strain>
    </source>
</reference>
<name>A0ACC2NMF4_9HYME</name>
<organism evidence="1 2">
    <name type="scientific">Eretmocerus hayati</name>
    <dbReference type="NCBI Taxonomy" id="131215"/>
    <lineage>
        <taxon>Eukaryota</taxon>
        <taxon>Metazoa</taxon>
        <taxon>Ecdysozoa</taxon>
        <taxon>Arthropoda</taxon>
        <taxon>Hexapoda</taxon>
        <taxon>Insecta</taxon>
        <taxon>Pterygota</taxon>
        <taxon>Neoptera</taxon>
        <taxon>Endopterygota</taxon>
        <taxon>Hymenoptera</taxon>
        <taxon>Apocrita</taxon>
        <taxon>Proctotrupomorpha</taxon>
        <taxon>Chalcidoidea</taxon>
        <taxon>Aphelinidae</taxon>
        <taxon>Aphelininae</taxon>
        <taxon>Eretmocerus</taxon>
    </lineage>
</organism>
<comment type="caution">
    <text evidence="1">The sequence shown here is derived from an EMBL/GenBank/DDBJ whole genome shotgun (WGS) entry which is preliminary data.</text>
</comment>
<keyword evidence="2" id="KW-1185">Reference proteome</keyword>
<dbReference type="EMBL" id="CM056743">
    <property type="protein sequence ID" value="KAJ8670740.1"/>
    <property type="molecule type" value="Genomic_DNA"/>
</dbReference>
<accession>A0ACC2NMF4</accession>
<proteinExistence type="predicted"/>
<evidence type="ECO:0000313" key="2">
    <source>
        <dbReference type="Proteomes" id="UP001239111"/>
    </source>
</evidence>
<sequence length="498" mass="58565">MYKAKEKILWFAVLSRGTVLLLQMIFNAICPDHDADAFRLPVDPTDKPSFLDYIVTFILGGLTRWDAQYYIHIARYGYTYENTLAFFPLFPLAMRHAAMFLHVEPPILIFNNTIVIFGFVINFLCFIKASLIMYDLSEVIFKNPKVAYRAAILFCINPASVFFSALYSESMFAYLTFYSMLESVRNNPCVFLPISLSTLVRSNGLVNVGFPVFIWFRNLLVTSIPNYVLENKHYRSNKRSLVFNSRHLLISFAQIISLIIFALLPFFLLQVYSYTRFCKIEYNVTALPYHVQQYAREKNLVLPGEEELEWCNKQIPVAYSHIQNKYWNVGFMRYYEFKQIPNFILALPVLYLMSRCCIEYLSEHKSKFLTLEFYTGVKNQERACVEEYPLDMFVFVVHGSFLTLFCIFFVHIQVSTRLLCSASPLLYWYCALITVSGDESSENVRKIEYESQENLCSRWKVFLFTQKVYSFRVKLIYRYFIGYFIVGCFMFSNFLPWT</sequence>
<dbReference type="Proteomes" id="UP001239111">
    <property type="component" value="Chromosome 3"/>
</dbReference>
<evidence type="ECO:0000313" key="1">
    <source>
        <dbReference type="EMBL" id="KAJ8670740.1"/>
    </source>
</evidence>
<protein>
    <submittedName>
        <fullName evidence="1">Uncharacterized protein</fullName>
    </submittedName>
</protein>